<dbReference type="InterPro" id="IPR000917">
    <property type="entry name" value="Sulfatase_N"/>
</dbReference>
<keyword evidence="6" id="KW-0106">Calcium</keyword>
<keyword evidence="10" id="KW-1185">Reference proteome</keyword>
<keyword evidence="4" id="KW-0732">Signal</keyword>
<dbReference type="RefSeq" id="WP_338685997.1">
    <property type="nucleotide sequence ID" value="NZ_AP024702.1"/>
</dbReference>
<dbReference type="PANTHER" id="PTHR42693:SF42">
    <property type="entry name" value="ARYLSULFATASE G"/>
    <property type="match status" value="1"/>
</dbReference>
<sequence length="455" mass="50083">MTVVKYLLLATALVLPCLAKPNIILFYADDLGWTDLGCQGSDYYESPRIDALAKEGMTFSQAYAGAANCAPSRACLITGLYTPRHGVFTVGKSDRGKSKDRKLIPIENRTVLDPKFPALPQALQKAGYATCVAGKWHLSKDPKPYGFDHNIGACDWGHPKSYFSPYKSPVLKDGPKGEHLPARLAKDVSDWIRTRKDDPFFVYFPFYSVHTPIEAESEVTARYKSKTAGTHHDNPKYAAMIDAMDRAVGTVLDTLAELGLEDDTIVVFTSDNGPHAGFSTADPLSGSKGMYLEGGIREPFIVRWPGKTKAGSRCDIPVHQVDLFPTLVKAAGGELPELLDGVDFGPLAAGGAIGSRNLFWHFPGYLEAYGPVHGDQSKHFRTTPCSVIRKGDWKLIEYFEDGSLRLFNLADDPSEKQDRLQSDPEKAEELLGELKAWRKETDAPVPTRPNPDYKG</sequence>
<dbReference type="Gene3D" id="3.30.1120.10">
    <property type="match status" value="1"/>
</dbReference>
<feature type="domain" description="Sulfatase N-terminal" evidence="8">
    <location>
        <begin position="21"/>
        <end position="332"/>
    </location>
</feature>
<evidence type="ECO:0000313" key="10">
    <source>
        <dbReference type="Proteomes" id="UP001374893"/>
    </source>
</evidence>
<dbReference type="InterPro" id="IPR017850">
    <property type="entry name" value="Alkaline_phosphatase_core_sf"/>
</dbReference>
<dbReference type="InterPro" id="IPR024607">
    <property type="entry name" value="Sulfatase_CS"/>
</dbReference>
<dbReference type="Pfam" id="PF00884">
    <property type="entry name" value="Sulfatase"/>
    <property type="match status" value="1"/>
</dbReference>
<evidence type="ECO:0000256" key="1">
    <source>
        <dbReference type="ARBA" id="ARBA00001913"/>
    </source>
</evidence>
<dbReference type="CDD" id="cd16144">
    <property type="entry name" value="ARS_like"/>
    <property type="match status" value="1"/>
</dbReference>
<accession>A0ABN6H6Y6</accession>
<evidence type="ECO:0000256" key="2">
    <source>
        <dbReference type="ARBA" id="ARBA00008779"/>
    </source>
</evidence>
<keyword evidence="5" id="KW-0378">Hydrolase</keyword>
<gene>
    <name evidence="9" type="ORF">HAHE_33180</name>
</gene>
<evidence type="ECO:0000256" key="3">
    <source>
        <dbReference type="ARBA" id="ARBA00022723"/>
    </source>
</evidence>
<protein>
    <submittedName>
        <fullName evidence="9">Aryl-sulfate sulfohydrolase</fullName>
    </submittedName>
</protein>
<evidence type="ECO:0000259" key="8">
    <source>
        <dbReference type="Pfam" id="PF00884"/>
    </source>
</evidence>
<dbReference type="Gene3D" id="3.40.720.10">
    <property type="entry name" value="Alkaline Phosphatase, subunit A"/>
    <property type="match status" value="1"/>
</dbReference>
<dbReference type="InterPro" id="IPR050738">
    <property type="entry name" value="Sulfatase"/>
</dbReference>
<dbReference type="PROSITE" id="PS00149">
    <property type="entry name" value="SULFATASE_2"/>
    <property type="match status" value="1"/>
</dbReference>
<dbReference type="Proteomes" id="UP001374893">
    <property type="component" value="Chromosome"/>
</dbReference>
<organism evidence="9 10">
    <name type="scientific">Haloferula helveola</name>
    <dbReference type="NCBI Taxonomy" id="490095"/>
    <lineage>
        <taxon>Bacteria</taxon>
        <taxon>Pseudomonadati</taxon>
        <taxon>Verrucomicrobiota</taxon>
        <taxon>Verrucomicrobiia</taxon>
        <taxon>Verrucomicrobiales</taxon>
        <taxon>Verrucomicrobiaceae</taxon>
        <taxon>Haloferula</taxon>
    </lineage>
</organism>
<comment type="similarity">
    <text evidence="2">Belongs to the sulfatase family.</text>
</comment>
<comment type="cofactor">
    <cofactor evidence="1">
        <name>Ca(2+)</name>
        <dbReference type="ChEBI" id="CHEBI:29108"/>
    </cofactor>
</comment>
<feature type="region of interest" description="Disordered" evidence="7">
    <location>
        <begin position="435"/>
        <end position="455"/>
    </location>
</feature>
<evidence type="ECO:0000256" key="7">
    <source>
        <dbReference type="SAM" id="MobiDB-lite"/>
    </source>
</evidence>
<proteinExistence type="inferred from homology"/>
<evidence type="ECO:0000256" key="5">
    <source>
        <dbReference type="ARBA" id="ARBA00022801"/>
    </source>
</evidence>
<reference evidence="9 10" key="1">
    <citation type="submission" date="2021-06" db="EMBL/GenBank/DDBJ databases">
        <title>Complete genome of Haloferula helveola possessing various polysaccharide degrading enzymes.</title>
        <authorList>
            <person name="Takami H."/>
            <person name="Huang C."/>
            <person name="Hamasaki K."/>
        </authorList>
    </citation>
    <scope>NUCLEOTIDE SEQUENCE [LARGE SCALE GENOMIC DNA]</scope>
    <source>
        <strain evidence="9 10">CN-1</strain>
    </source>
</reference>
<evidence type="ECO:0000256" key="6">
    <source>
        <dbReference type="ARBA" id="ARBA00022837"/>
    </source>
</evidence>
<name>A0ABN6H6Y6_9BACT</name>
<dbReference type="PANTHER" id="PTHR42693">
    <property type="entry name" value="ARYLSULFATASE FAMILY MEMBER"/>
    <property type="match status" value="1"/>
</dbReference>
<dbReference type="SUPFAM" id="SSF53649">
    <property type="entry name" value="Alkaline phosphatase-like"/>
    <property type="match status" value="1"/>
</dbReference>
<evidence type="ECO:0000256" key="4">
    <source>
        <dbReference type="ARBA" id="ARBA00022729"/>
    </source>
</evidence>
<evidence type="ECO:0000313" key="9">
    <source>
        <dbReference type="EMBL" id="BCX49410.1"/>
    </source>
</evidence>
<keyword evidence="3" id="KW-0479">Metal-binding</keyword>
<dbReference type="EMBL" id="AP024702">
    <property type="protein sequence ID" value="BCX49410.1"/>
    <property type="molecule type" value="Genomic_DNA"/>
</dbReference>